<dbReference type="InterPro" id="IPR001715">
    <property type="entry name" value="CH_dom"/>
</dbReference>
<dbReference type="GO" id="GO:0005930">
    <property type="term" value="C:axoneme"/>
    <property type="evidence" value="ECO:0007669"/>
    <property type="project" value="TreeGrafter"/>
</dbReference>
<sequence>MTSRSNNSNCENQSCNIPLSKYIFLNDNQTNSGLIQWINSFEFIRLKKNIARDFSDATMIAEIMKFYWPKLIELHNYVPSSSLSNKISNWETLNRKVLKKVKLPLSRATIEKLSTADPRNIFQFLSSLKFVIEELEREKKIEFEKTQISPLYIIANDDMIQVSETDFCTKEYLNEEVVQLICKLKHKVKDMEQKIDNMSSLICAKDMKINDLQLQLNQKKKDNTI</sequence>
<dbReference type="InterPro" id="IPR052111">
    <property type="entry name" value="Spermatogenesis_Ciliary_MAP"/>
</dbReference>
<organism evidence="2 3">
    <name type="scientific">Sipha flava</name>
    <name type="common">yellow sugarcane aphid</name>
    <dbReference type="NCBI Taxonomy" id="143950"/>
    <lineage>
        <taxon>Eukaryota</taxon>
        <taxon>Metazoa</taxon>
        <taxon>Ecdysozoa</taxon>
        <taxon>Arthropoda</taxon>
        <taxon>Hexapoda</taxon>
        <taxon>Insecta</taxon>
        <taxon>Pterygota</taxon>
        <taxon>Neoptera</taxon>
        <taxon>Paraneoptera</taxon>
        <taxon>Hemiptera</taxon>
        <taxon>Sternorrhyncha</taxon>
        <taxon>Aphidomorpha</taxon>
        <taxon>Aphidoidea</taxon>
        <taxon>Aphididae</taxon>
        <taxon>Sipha</taxon>
    </lineage>
</organism>
<gene>
    <name evidence="3" type="primary">LOC112685825</name>
</gene>
<dbReference type="GO" id="GO:0051493">
    <property type="term" value="P:regulation of cytoskeleton organization"/>
    <property type="evidence" value="ECO:0007669"/>
    <property type="project" value="TreeGrafter"/>
</dbReference>
<dbReference type="InterPro" id="IPR036872">
    <property type="entry name" value="CH_dom_sf"/>
</dbReference>
<evidence type="ECO:0000313" key="3">
    <source>
        <dbReference type="RefSeq" id="XP_025413634.1"/>
    </source>
</evidence>
<dbReference type="GO" id="GO:0008017">
    <property type="term" value="F:microtubule binding"/>
    <property type="evidence" value="ECO:0007669"/>
    <property type="project" value="TreeGrafter"/>
</dbReference>
<dbReference type="OrthoDB" id="193300at2759"/>
<protein>
    <submittedName>
        <fullName evidence="3">Sperm flagellar protein 1-like</fullName>
    </submittedName>
</protein>
<dbReference type="RefSeq" id="XP_025413634.1">
    <property type="nucleotide sequence ID" value="XM_025557849.1"/>
</dbReference>
<dbReference type="FunFam" id="1.10.418.10:FF:000059">
    <property type="entry name" value="RIKEN cDNA 6430531B16 gene"/>
    <property type="match status" value="1"/>
</dbReference>
<evidence type="ECO:0000259" key="1">
    <source>
        <dbReference type="PROSITE" id="PS50021"/>
    </source>
</evidence>
<keyword evidence="2" id="KW-1185">Reference proteome</keyword>
<dbReference type="PANTHER" id="PTHR12509">
    <property type="entry name" value="SPERMATOGENESIS-ASSOCIATED 4-RELATED"/>
    <property type="match status" value="1"/>
</dbReference>
<evidence type="ECO:0000313" key="2">
    <source>
        <dbReference type="Proteomes" id="UP000694846"/>
    </source>
</evidence>
<dbReference type="GeneID" id="112685825"/>
<proteinExistence type="predicted"/>
<dbReference type="Gene3D" id="1.10.418.10">
    <property type="entry name" value="Calponin-like domain"/>
    <property type="match status" value="1"/>
</dbReference>
<dbReference type="SUPFAM" id="SSF47576">
    <property type="entry name" value="Calponin-homology domain, CH-domain"/>
    <property type="match status" value="1"/>
</dbReference>
<accession>A0A8B8FRQ2</accession>
<dbReference type="PANTHER" id="PTHR12509:SF9">
    <property type="entry name" value="SPERM FLAGELLAR PROTEIN 1 ISOFORM X1"/>
    <property type="match status" value="1"/>
</dbReference>
<reference evidence="3" key="1">
    <citation type="submission" date="2025-08" db="UniProtKB">
        <authorList>
            <consortium name="RefSeq"/>
        </authorList>
    </citation>
    <scope>IDENTIFICATION</scope>
    <source>
        <tissue evidence="3">Whole body</tissue>
    </source>
</reference>
<feature type="domain" description="Calponin-homology (CH)" evidence="1">
    <location>
        <begin position="28"/>
        <end position="133"/>
    </location>
</feature>
<dbReference type="PROSITE" id="PS50021">
    <property type="entry name" value="CH"/>
    <property type="match status" value="1"/>
</dbReference>
<name>A0A8B8FRQ2_9HEMI</name>
<dbReference type="Pfam" id="PF06294">
    <property type="entry name" value="CH_2"/>
    <property type="match status" value="1"/>
</dbReference>
<dbReference type="AlphaFoldDB" id="A0A8B8FRQ2"/>
<dbReference type="Proteomes" id="UP000694846">
    <property type="component" value="Unplaced"/>
</dbReference>
<dbReference type="InterPro" id="IPR010441">
    <property type="entry name" value="CH_2"/>
</dbReference>